<keyword evidence="3" id="KW-1185">Reference proteome</keyword>
<reference evidence="2 3" key="2">
    <citation type="submission" date="2024-03" db="EMBL/GenBank/DDBJ databases">
        <title>The Genome Sequence of Enterococcus sp. DIV2402.</title>
        <authorList>
            <consortium name="The Broad Institute Genomics Platform"/>
            <consortium name="The Broad Institute Microbial Omics Core"/>
            <consortium name="The Broad Institute Genomic Center for Infectious Diseases"/>
            <person name="Earl A."/>
            <person name="Manson A."/>
            <person name="Gilmore M."/>
            <person name="Schwartman J."/>
            <person name="Shea T."/>
            <person name="Abouelleil A."/>
            <person name="Cao P."/>
            <person name="Chapman S."/>
            <person name="Cusick C."/>
            <person name="Young S."/>
            <person name="Neafsey D."/>
            <person name="Nusbaum C."/>
            <person name="Birren B."/>
        </authorList>
    </citation>
    <scope>NUCLEOTIDE SEQUENCE [LARGE SCALE GENOMIC DNA]</scope>
    <source>
        <strain evidence="2 3">DIV2402</strain>
    </source>
</reference>
<feature type="transmembrane region" description="Helical" evidence="1">
    <location>
        <begin position="58"/>
        <end position="76"/>
    </location>
</feature>
<keyword evidence="1" id="KW-1133">Transmembrane helix</keyword>
<feature type="transmembrane region" description="Helical" evidence="1">
    <location>
        <begin position="405"/>
        <end position="423"/>
    </location>
</feature>
<keyword evidence="1" id="KW-0812">Transmembrane</keyword>
<evidence type="ECO:0000256" key="1">
    <source>
        <dbReference type="SAM" id="Phobius"/>
    </source>
</evidence>
<dbReference type="EMBL" id="CP147251">
    <property type="protein sequence ID" value="WYJ78332.1"/>
    <property type="molecule type" value="Genomic_DNA"/>
</dbReference>
<dbReference type="NCBIfam" id="TIGR04370">
    <property type="entry name" value="glyco_rpt_poly"/>
    <property type="match status" value="1"/>
</dbReference>
<protein>
    <recommendedName>
        <fullName evidence="4">Oligosaccharide repeat unit polymerase</fullName>
    </recommendedName>
</protein>
<keyword evidence="1" id="KW-0472">Membrane</keyword>
<feature type="transmembrane region" description="Helical" evidence="1">
    <location>
        <begin position="200"/>
        <end position="217"/>
    </location>
</feature>
<sequence>MVFILNVLILIVSLFFYKIYLGNIFNFPNLFNTLWLLMIAFSYQNILNIPTPSNTTYLYAYLSVVVFNISSIIFLMKRRNNNDKIDENSRLNIKSKYNLWTLFFSSVVSFFSLLPSLPSAFQLLRTSGFHEIRKEVFLSEDSGKMLLQWGINPLIICGIVMSVVLLLNSNEKINKKFLVTILVISIINCLMYTIIFAGRFLLMICFISVIFEIVIHYKGRLFKIFFNNIWLAISLVLSIILVIVISNQRVLSNLSFWNMTYVYFFAPLNLFNVYIENPDFGKLDDLFNGKFIFSGVYTPITVLLNRIFKTGFSIPLATLNEVTSNFVWITPFVHMNNNSTYLYAALRDFGILGLFIYPMVLAKYFQVVYNNFLMNRTVFTESLYAYSLAMLVFLLFEWMPARINIILAGVFMYLLYKSFFIKLK</sequence>
<feature type="transmembrane region" description="Helical" evidence="1">
    <location>
        <begin position="287"/>
        <end position="308"/>
    </location>
</feature>
<reference evidence="2 3" key="1">
    <citation type="submission" date="2021-03" db="EMBL/GenBank/DDBJ databases">
        <authorList>
            <person name="Gilmore M.S."/>
            <person name="Schwartzman J."/>
            <person name="Van Tyne D."/>
            <person name="Martin M."/>
            <person name="Earl A.M."/>
            <person name="Manson A.L."/>
            <person name="Straub T."/>
            <person name="Salamzade R."/>
            <person name="Saavedra J."/>
            <person name="Lebreton F."/>
            <person name="Prichula J."/>
            <person name="Schaufler K."/>
            <person name="Gaca A."/>
            <person name="Sgardioli B."/>
            <person name="Wagenaar J."/>
            <person name="Strong T."/>
        </authorList>
    </citation>
    <scope>NUCLEOTIDE SEQUENCE [LARGE SCALE GENOMIC DNA]</scope>
    <source>
        <strain evidence="2 3">DIV2402</strain>
    </source>
</reference>
<organism evidence="2 3">
    <name type="scientific">Candidatus Enterococcus lowellii</name>
    <dbReference type="NCBI Taxonomy" id="2230877"/>
    <lineage>
        <taxon>Bacteria</taxon>
        <taxon>Bacillati</taxon>
        <taxon>Bacillota</taxon>
        <taxon>Bacilli</taxon>
        <taxon>Lactobacillales</taxon>
        <taxon>Enterococcaceae</taxon>
        <taxon>Enterococcus</taxon>
    </lineage>
</organism>
<feature type="transmembrane region" description="Helical" evidence="1">
    <location>
        <begin position="383"/>
        <end position="399"/>
    </location>
</feature>
<name>A0ABZ2SRE2_9ENTE</name>
<feature type="transmembrane region" description="Helical" evidence="1">
    <location>
        <begin position="341"/>
        <end position="362"/>
    </location>
</feature>
<gene>
    <name evidence="2" type="ORF">DOK78_002989</name>
</gene>
<accession>A0ABZ2SRE2</accession>
<feature type="transmembrane region" description="Helical" evidence="1">
    <location>
        <begin position="6"/>
        <end position="22"/>
    </location>
</feature>
<dbReference type="Proteomes" id="UP000664701">
    <property type="component" value="Chromosome"/>
</dbReference>
<feature type="transmembrane region" description="Helical" evidence="1">
    <location>
        <begin position="146"/>
        <end position="165"/>
    </location>
</feature>
<feature type="transmembrane region" description="Helical" evidence="1">
    <location>
        <begin position="229"/>
        <end position="248"/>
    </location>
</feature>
<evidence type="ECO:0008006" key="4">
    <source>
        <dbReference type="Google" id="ProtNLM"/>
    </source>
</evidence>
<feature type="transmembrane region" description="Helical" evidence="1">
    <location>
        <begin position="97"/>
        <end position="117"/>
    </location>
</feature>
<feature type="transmembrane region" description="Helical" evidence="1">
    <location>
        <begin position="254"/>
        <end position="275"/>
    </location>
</feature>
<feature type="transmembrane region" description="Helical" evidence="1">
    <location>
        <begin position="177"/>
        <end position="194"/>
    </location>
</feature>
<evidence type="ECO:0000313" key="2">
    <source>
        <dbReference type="EMBL" id="WYJ78332.1"/>
    </source>
</evidence>
<evidence type="ECO:0000313" key="3">
    <source>
        <dbReference type="Proteomes" id="UP000664701"/>
    </source>
</evidence>
<proteinExistence type="predicted"/>